<protein>
    <submittedName>
        <fullName evidence="6">Acyl-CoA thioesterase II</fullName>
    </submittedName>
</protein>
<evidence type="ECO:0000256" key="2">
    <source>
        <dbReference type="ARBA" id="ARBA00022801"/>
    </source>
</evidence>
<dbReference type="EMBL" id="CP126970">
    <property type="protein sequence ID" value="WIM69871.1"/>
    <property type="molecule type" value="Genomic_DNA"/>
</dbReference>
<dbReference type="Pfam" id="PF02551">
    <property type="entry name" value="Acyl_CoA_thio"/>
    <property type="match status" value="1"/>
</dbReference>
<feature type="domain" description="Acyl-CoA thioesterase 2 C-terminal" evidence="4">
    <location>
        <begin position="146"/>
        <end position="266"/>
    </location>
</feature>
<sequence>MSTIEQILSLERIDELIFRGDPVESALTRTFGGQVAAQALVAATETITDKAVHSLHGYFVAPGKADQPTVYLVDPIRDGRSFSSRQVRAIQDGETIFSMQASFHRRGDVGPEHSDLMRDVPDPETLPVDPSTMPVSSRALLEEWGDWDIRVVPSDRYEHNPYTPSQQVVWFRSKRPLPDDETLHVCTLAYMSDMTLLHSSLVPHPGHKVQMASLDHAMWFLRPFRTDEWLLYDQVSPSASAGRALTHGRIFDRAGNLVAMVTQEGLTRTLREGAQSVPSRRPED</sequence>
<feature type="region of interest" description="Disordered" evidence="3">
    <location>
        <begin position="109"/>
        <end position="132"/>
    </location>
</feature>
<comment type="similarity">
    <text evidence="1">Belongs to the C/M/P thioester hydrolase family.</text>
</comment>
<dbReference type="PANTHER" id="PTHR11066:SF34">
    <property type="entry name" value="ACYL-COENZYME A THIOESTERASE 8"/>
    <property type="match status" value="1"/>
</dbReference>
<dbReference type="RefSeq" id="WP_284874464.1">
    <property type="nucleotide sequence ID" value="NZ_CP126970.1"/>
</dbReference>
<evidence type="ECO:0000313" key="6">
    <source>
        <dbReference type="EMBL" id="WIM69871.1"/>
    </source>
</evidence>
<dbReference type="CDD" id="cd03444">
    <property type="entry name" value="Thioesterase_II_repeat1"/>
    <property type="match status" value="1"/>
</dbReference>
<dbReference type="SUPFAM" id="SSF54637">
    <property type="entry name" value="Thioesterase/thiol ester dehydrase-isomerase"/>
    <property type="match status" value="2"/>
</dbReference>
<evidence type="ECO:0000256" key="3">
    <source>
        <dbReference type="SAM" id="MobiDB-lite"/>
    </source>
</evidence>
<dbReference type="PANTHER" id="PTHR11066">
    <property type="entry name" value="ACYL-COA THIOESTERASE"/>
    <property type="match status" value="1"/>
</dbReference>
<gene>
    <name evidence="6" type="ORF">QP029_11735</name>
</gene>
<feature type="domain" description="Acyl-CoA thioesterase-like N-terminal HotDog" evidence="5">
    <location>
        <begin position="29"/>
        <end position="104"/>
    </location>
</feature>
<dbReference type="InterPro" id="IPR025652">
    <property type="entry name" value="TesB_C"/>
</dbReference>
<proteinExistence type="inferred from homology"/>
<dbReference type="Proteomes" id="UP001238805">
    <property type="component" value="Chromosome"/>
</dbReference>
<dbReference type="Gene3D" id="2.40.160.210">
    <property type="entry name" value="Acyl-CoA thioesterase, double hotdog domain"/>
    <property type="match status" value="1"/>
</dbReference>
<dbReference type="InterPro" id="IPR049449">
    <property type="entry name" value="TesB_ACOT8-like_N"/>
</dbReference>
<keyword evidence="7" id="KW-1185">Reference proteome</keyword>
<name>A0ABY8VJQ8_9CORY</name>
<reference evidence="6 7" key="1">
    <citation type="submission" date="2023-05" db="EMBL/GenBank/DDBJ databases">
        <title>Corynebacterium suedekumii sp. nov. and Corynebacterium breve sp. nov. isolated from raw cow's milk.</title>
        <authorList>
            <person name="Baer M.K."/>
            <person name="Mehl L."/>
            <person name="Hellmuth R."/>
            <person name="Marke G."/>
            <person name="Lipski A."/>
        </authorList>
    </citation>
    <scope>NUCLEOTIDE SEQUENCE [LARGE SCALE GENOMIC DNA]</scope>
    <source>
        <strain evidence="6 7">LM112</strain>
    </source>
</reference>
<evidence type="ECO:0000259" key="5">
    <source>
        <dbReference type="Pfam" id="PF13622"/>
    </source>
</evidence>
<keyword evidence="2" id="KW-0378">Hydrolase</keyword>
<dbReference type="InterPro" id="IPR029069">
    <property type="entry name" value="HotDog_dom_sf"/>
</dbReference>
<organism evidence="6 7">
    <name type="scientific">Corynebacterium suedekumii</name>
    <dbReference type="NCBI Taxonomy" id="3049801"/>
    <lineage>
        <taxon>Bacteria</taxon>
        <taxon>Bacillati</taxon>
        <taxon>Actinomycetota</taxon>
        <taxon>Actinomycetes</taxon>
        <taxon>Mycobacteriales</taxon>
        <taxon>Corynebacteriaceae</taxon>
        <taxon>Corynebacterium</taxon>
    </lineage>
</organism>
<accession>A0ABY8VJQ8</accession>
<feature type="compositionally biased region" description="Basic and acidic residues" evidence="3">
    <location>
        <begin position="109"/>
        <end position="121"/>
    </location>
</feature>
<evidence type="ECO:0000313" key="7">
    <source>
        <dbReference type="Proteomes" id="UP001238805"/>
    </source>
</evidence>
<dbReference type="InterPro" id="IPR003703">
    <property type="entry name" value="Acyl_CoA_thio"/>
</dbReference>
<evidence type="ECO:0000256" key="1">
    <source>
        <dbReference type="ARBA" id="ARBA00006538"/>
    </source>
</evidence>
<dbReference type="Pfam" id="PF13622">
    <property type="entry name" value="4HBT_3"/>
    <property type="match status" value="1"/>
</dbReference>
<dbReference type="InterPro" id="IPR042171">
    <property type="entry name" value="Acyl-CoA_hotdog"/>
</dbReference>
<evidence type="ECO:0000259" key="4">
    <source>
        <dbReference type="Pfam" id="PF02551"/>
    </source>
</evidence>
<dbReference type="CDD" id="cd03445">
    <property type="entry name" value="Thioesterase_II_repeat2"/>
    <property type="match status" value="1"/>
</dbReference>